<reference evidence="7 9" key="2">
    <citation type="submission" date="2018-06" db="EMBL/GenBank/DDBJ databases">
        <authorList>
            <consortium name="Pathogen Informatics"/>
            <person name="Doyle S."/>
        </authorList>
    </citation>
    <scope>NUCLEOTIDE SEQUENCE [LARGE SCALE GENOMIC DNA]</scope>
    <source>
        <strain evidence="7 9">NCTC10293</strain>
    </source>
</reference>
<dbReference type="EMBL" id="MUXU01000010">
    <property type="protein sequence ID" value="OOR92798.1"/>
    <property type="molecule type" value="Genomic_DNA"/>
</dbReference>
<dbReference type="InterPro" id="IPR036567">
    <property type="entry name" value="RHF-like"/>
</dbReference>
<dbReference type="GO" id="GO:0045900">
    <property type="term" value="P:negative regulation of translational elongation"/>
    <property type="evidence" value="ECO:0007669"/>
    <property type="project" value="TreeGrafter"/>
</dbReference>
<evidence type="ECO:0000313" key="8">
    <source>
        <dbReference type="Proteomes" id="UP000190435"/>
    </source>
</evidence>
<name>A0A1T0AAW1_9GAMM</name>
<keyword evidence="1" id="KW-0810">Translation regulation</keyword>
<comment type="similarity">
    <text evidence="2">Belongs to the HPF/YfiA ribosome-associated protein family. Short HPF subfamily.</text>
</comment>
<proteinExistence type="inferred from homology"/>
<dbReference type="Pfam" id="PF02482">
    <property type="entry name" value="Ribosomal_S30AE"/>
    <property type="match status" value="1"/>
</dbReference>
<dbReference type="OrthoDB" id="9795980at2"/>
<dbReference type="NCBIfam" id="TIGR00741">
    <property type="entry name" value="yfiA"/>
    <property type="match status" value="1"/>
</dbReference>
<dbReference type="Proteomes" id="UP000255279">
    <property type="component" value="Unassembled WGS sequence"/>
</dbReference>
<evidence type="ECO:0000313" key="9">
    <source>
        <dbReference type="Proteomes" id="UP000255279"/>
    </source>
</evidence>
<evidence type="ECO:0000256" key="2">
    <source>
        <dbReference type="ARBA" id="ARBA00038434"/>
    </source>
</evidence>
<reference evidence="6 8" key="1">
    <citation type="submission" date="2017-02" db="EMBL/GenBank/DDBJ databases">
        <title>Draft genome sequence of Moraxella caviae CCUG 355 type strain.</title>
        <authorList>
            <person name="Engstrom-Jakobsson H."/>
            <person name="Salva-Serra F."/>
            <person name="Thorell K."/>
            <person name="Gonzales-Siles L."/>
            <person name="Karlsson R."/>
            <person name="Boulund F."/>
            <person name="Engstrand L."/>
            <person name="Moore E."/>
        </authorList>
    </citation>
    <scope>NUCLEOTIDE SEQUENCE [LARGE SCALE GENOMIC DNA]</scope>
    <source>
        <strain evidence="6 8">CCUG 355</strain>
    </source>
</reference>
<dbReference type="InterPro" id="IPR050574">
    <property type="entry name" value="HPF/YfiA_ribosome-assoc"/>
</dbReference>
<organism evidence="6 8">
    <name type="scientific">Moraxella caviae</name>
    <dbReference type="NCBI Taxonomy" id="34060"/>
    <lineage>
        <taxon>Bacteria</taxon>
        <taxon>Pseudomonadati</taxon>
        <taxon>Pseudomonadota</taxon>
        <taxon>Gammaproteobacteria</taxon>
        <taxon>Moraxellales</taxon>
        <taxon>Moraxellaceae</taxon>
        <taxon>Moraxella</taxon>
    </lineage>
</organism>
<dbReference type="PANTHER" id="PTHR33231:SF1">
    <property type="entry name" value="30S RIBOSOMAL PROTEIN"/>
    <property type="match status" value="1"/>
</dbReference>
<dbReference type="Gene3D" id="3.30.160.100">
    <property type="entry name" value="Ribosome hibernation promotion factor-like"/>
    <property type="match status" value="1"/>
</dbReference>
<accession>A0A1T0AAW1</accession>
<evidence type="ECO:0000256" key="1">
    <source>
        <dbReference type="ARBA" id="ARBA00022845"/>
    </source>
</evidence>
<dbReference type="STRING" id="34060.B0181_01295"/>
<evidence type="ECO:0000256" key="5">
    <source>
        <dbReference type="ARBA" id="ARBA00041319"/>
    </source>
</evidence>
<dbReference type="GO" id="GO:0043024">
    <property type="term" value="F:ribosomal small subunit binding"/>
    <property type="evidence" value="ECO:0007669"/>
    <property type="project" value="TreeGrafter"/>
</dbReference>
<dbReference type="PANTHER" id="PTHR33231">
    <property type="entry name" value="30S RIBOSOMAL PROTEIN"/>
    <property type="match status" value="1"/>
</dbReference>
<keyword evidence="8" id="KW-1185">Reference proteome</keyword>
<evidence type="ECO:0000313" key="7">
    <source>
        <dbReference type="EMBL" id="STZ14165.1"/>
    </source>
</evidence>
<dbReference type="RefSeq" id="WP_078275690.1">
    <property type="nucleotide sequence ID" value="NZ_CAACXO010000045.1"/>
</dbReference>
<evidence type="ECO:0000256" key="3">
    <source>
        <dbReference type="ARBA" id="ARBA00038695"/>
    </source>
</evidence>
<gene>
    <name evidence="7" type="primary">yhbH</name>
    <name evidence="6" type="ORF">B0181_01295</name>
    <name evidence="7" type="ORF">NCTC10293_01755</name>
</gene>
<comment type="subunit">
    <text evidence="3">Associates exclusively with 100S ribosomes, which are dimers of 70S ribosomes.</text>
</comment>
<evidence type="ECO:0000313" key="6">
    <source>
        <dbReference type="EMBL" id="OOR92798.1"/>
    </source>
</evidence>
<sequence>MNIFINGHHLAITERTKAEVHEKLAKCLRHFDQIQSIHVILSKDGTQMDGKNSYQAEAILRVSGQEMFVKASADELYPAIGEMADMLTRQVRKHKTRLERQGVKNRGRYDDFAGLVMA</sequence>
<dbReference type="GO" id="GO:0022627">
    <property type="term" value="C:cytosolic small ribosomal subunit"/>
    <property type="evidence" value="ECO:0007669"/>
    <property type="project" value="TreeGrafter"/>
</dbReference>
<evidence type="ECO:0000256" key="4">
    <source>
        <dbReference type="ARBA" id="ARBA00041148"/>
    </source>
</evidence>
<dbReference type="Proteomes" id="UP000190435">
    <property type="component" value="Unassembled WGS sequence"/>
</dbReference>
<dbReference type="AlphaFoldDB" id="A0A1T0AAW1"/>
<dbReference type="EMBL" id="UGQE01000004">
    <property type="protein sequence ID" value="STZ14165.1"/>
    <property type="molecule type" value="Genomic_DNA"/>
</dbReference>
<dbReference type="InterPro" id="IPR003489">
    <property type="entry name" value="RHF/RaiA"/>
</dbReference>
<dbReference type="CDD" id="cd00552">
    <property type="entry name" value="RaiA"/>
    <property type="match status" value="1"/>
</dbReference>
<dbReference type="SUPFAM" id="SSF69754">
    <property type="entry name" value="Ribosome binding protein Y (YfiA homologue)"/>
    <property type="match status" value="1"/>
</dbReference>
<protein>
    <recommendedName>
        <fullName evidence="4">Ribosome hibernation promoting factor</fullName>
    </recommendedName>
    <alternativeName>
        <fullName evidence="5">Hibernation factor HPF</fullName>
    </alternativeName>
</protein>